<dbReference type="Gene3D" id="2.130.10.10">
    <property type="entry name" value="YVTN repeat-like/Quinoprotein amine dehydrogenase"/>
    <property type="match status" value="1"/>
</dbReference>
<evidence type="ECO:0000256" key="1">
    <source>
        <dbReference type="ARBA" id="ARBA00001709"/>
    </source>
</evidence>
<dbReference type="InterPro" id="IPR045004">
    <property type="entry name" value="ECH_dom"/>
</dbReference>
<dbReference type="AlphaFoldDB" id="A0A915MIL5"/>
<dbReference type="SUPFAM" id="SSF52096">
    <property type="entry name" value="ClpP/crotonase"/>
    <property type="match status" value="1"/>
</dbReference>
<evidence type="ECO:0000256" key="7">
    <source>
        <dbReference type="ARBA" id="ARBA00031181"/>
    </source>
</evidence>
<comment type="catalytic activity">
    <reaction evidence="1">
        <text>3-hydroxy-2-methylpropanoyl-CoA + H2O = 3-hydroxy-2-methylpropanoate + CoA + H(+)</text>
        <dbReference type="Rhea" id="RHEA:20888"/>
        <dbReference type="ChEBI" id="CHEBI:11805"/>
        <dbReference type="ChEBI" id="CHEBI:15377"/>
        <dbReference type="ChEBI" id="CHEBI:15378"/>
        <dbReference type="ChEBI" id="CHEBI:57287"/>
        <dbReference type="ChEBI" id="CHEBI:57340"/>
        <dbReference type="EC" id="3.1.2.4"/>
    </reaction>
</comment>
<evidence type="ECO:0000256" key="9">
    <source>
        <dbReference type="SAM" id="MobiDB-lite"/>
    </source>
</evidence>
<evidence type="ECO:0000313" key="12">
    <source>
        <dbReference type="WBParaSite" id="scaffold37023_cov305.g23260"/>
    </source>
</evidence>
<dbReference type="WBParaSite" id="scaffold37023_cov305.g23260">
    <property type="protein sequence ID" value="scaffold37023_cov305.g23260"/>
    <property type="gene ID" value="scaffold37023_cov305.g23260"/>
</dbReference>
<dbReference type="GO" id="GO:0003860">
    <property type="term" value="F:3-hydroxyisobutyryl-CoA hydrolase activity"/>
    <property type="evidence" value="ECO:0007669"/>
    <property type="project" value="UniProtKB-EC"/>
</dbReference>
<proteinExistence type="inferred from homology"/>
<dbReference type="InterPro" id="IPR015943">
    <property type="entry name" value="WD40/YVTN_repeat-like_dom_sf"/>
</dbReference>
<dbReference type="PROSITE" id="PS50082">
    <property type="entry name" value="WD_REPEATS_2"/>
    <property type="match status" value="1"/>
</dbReference>
<evidence type="ECO:0000259" key="10">
    <source>
        <dbReference type="Pfam" id="PF16113"/>
    </source>
</evidence>
<dbReference type="InterPro" id="IPR032259">
    <property type="entry name" value="HIBYL-CoA-H"/>
</dbReference>
<evidence type="ECO:0000256" key="8">
    <source>
        <dbReference type="PROSITE-ProRule" id="PRU00221"/>
    </source>
</evidence>
<feature type="region of interest" description="Disordered" evidence="9">
    <location>
        <begin position="28"/>
        <end position="54"/>
    </location>
</feature>
<dbReference type="PANTHER" id="PTHR43176">
    <property type="entry name" value="3-HYDROXYISOBUTYRYL-COA HYDROLASE-RELATED"/>
    <property type="match status" value="1"/>
</dbReference>
<dbReference type="EC" id="3.1.2.4" evidence="3"/>
<feature type="domain" description="Enoyl-CoA hydratase/isomerase" evidence="10">
    <location>
        <begin position="125"/>
        <end position="267"/>
    </location>
</feature>
<evidence type="ECO:0000313" key="11">
    <source>
        <dbReference type="Proteomes" id="UP000887561"/>
    </source>
</evidence>
<organism evidence="11 12">
    <name type="scientific">Meloidogyne javanica</name>
    <name type="common">Root-knot nematode worm</name>
    <dbReference type="NCBI Taxonomy" id="6303"/>
    <lineage>
        <taxon>Eukaryota</taxon>
        <taxon>Metazoa</taxon>
        <taxon>Ecdysozoa</taxon>
        <taxon>Nematoda</taxon>
        <taxon>Chromadorea</taxon>
        <taxon>Rhabditida</taxon>
        <taxon>Tylenchina</taxon>
        <taxon>Tylenchomorpha</taxon>
        <taxon>Tylenchoidea</taxon>
        <taxon>Meloidogynidae</taxon>
        <taxon>Meloidogyninae</taxon>
        <taxon>Meloidogyne</taxon>
        <taxon>Meloidogyne incognita group</taxon>
    </lineage>
</organism>
<accession>A0A915MIL5</accession>
<dbReference type="GO" id="GO:0005739">
    <property type="term" value="C:mitochondrion"/>
    <property type="evidence" value="ECO:0007669"/>
    <property type="project" value="TreeGrafter"/>
</dbReference>
<keyword evidence="11" id="KW-1185">Reference proteome</keyword>
<dbReference type="PANTHER" id="PTHR43176:SF3">
    <property type="entry name" value="3-HYDROXYISOBUTYRYL-COA HYDROLASE, MITOCHONDRIAL"/>
    <property type="match status" value="1"/>
</dbReference>
<evidence type="ECO:0000256" key="2">
    <source>
        <dbReference type="ARBA" id="ARBA00005254"/>
    </source>
</evidence>
<evidence type="ECO:0000256" key="3">
    <source>
        <dbReference type="ARBA" id="ARBA00011915"/>
    </source>
</evidence>
<feature type="compositionally biased region" description="Acidic residues" evidence="9">
    <location>
        <begin position="38"/>
        <end position="48"/>
    </location>
</feature>
<comment type="similarity">
    <text evidence="2">Belongs to the enoyl-CoA hydratase/isomerase family.</text>
</comment>
<dbReference type="CDD" id="cd06558">
    <property type="entry name" value="crotonase-like"/>
    <property type="match status" value="1"/>
</dbReference>
<dbReference type="Pfam" id="PF16113">
    <property type="entry name" value="ECH_2"/>
    <property type="match status" value="1"/>
</dbReference>
<dbReference type="GO" id="GO:0006574">
    <property type="term" value="P:L-valine catabolic process"/>
    <property type="evidence" value="ECO:0007669"/>
    <property type="project" value="TreeGrafter"/>
</dbReference>
<dbReference type="Proteomes" id="UP000887561">
    <property type="component" value="Unplaced"/>
</dbReference>
<evidence type="ECO:0000256" key="5">
    <source>
        <dbReference type="ARBA" id="ARBA00022801"/>
    </source>
</evidence>
<dbReference type="Gene3D" id="3.90.226.10">
    <property type="entry name" value="2-enoyl-CoA Hydratase, Chain A, domain 1"/>
    <property type="match status" value="1"/>
</dbReference>
<keyword evidence="8" id="KW-0853">WD repeat</keyword>
<dbReference type="InterPro" id="IPR029045">
    <property type="entry name" value="ClpP/crotonase-like_dom_sf"/>
</dbReference>
<name>A0A915MIL5_MELJA</name>
<reference evidence="12" key="1">
    <citation type="submission" date="2022-11" db="UniProtKB">
        <authorList>
            <consortium name="WormBaseParasite"/>
        </authorList>
    </citation>
    <scope>IDENTIFICATION</scope>
</reference>
<protein>
    <recommendedName>
        <fullName evidence="4">3-hydroxyisobutyryl-CoA hydrolase, mitochondrial</fullName>
        <ecNumber evidence="3">3.1.2.4</ecNumber>
    </recommendedName>
    <alternativeName>
        <fullName evidence="7">3-hydroxyisobutyryl-coenzyme A hydrolase</fullName>
    </alternativeName>
</protein>
<evidence type="ECO:0000256" key="6">
    <source>
        <dbReference type="ARBA" id="ARBA00024871"/>
    </source>
</evidence>
<sequence length="268" mass="29543">VEWSPHDSTVFMASGEDDQTTIWDLALEADEPKYSNGNEDEGMEEDDGEEKKKVDGVEQLPPQLLFIHMGQKATMNSRVLFLTTTYKSGENLIRRVAMKINFSATSASSISDGEVLIDRIKQKLVVTLNRPKALNAVNLPMIKKIYEALQEPFDLVIIKGQGLKAFCAGGDVVAVSKSYQSGDKTERIYDQFFRHEYQLNHLIGTLKKPYIALINGITMGGGCGLSINGPFRVATERTVLAMPETALGLFPDVGATHFLPRLPGHLGI</sequence>
<evidence type="ECO:0000256" key="4">
    <source>
        <dbReference type="ARBA" id="ARBA00016714"/>
    </source>
</evidence>
<feature type="repeat" description="WD" evidence="8">
    <location>
        <begin position="1"/>
        <end position="25"/>
    </location>
</feature>
<keyword evidence="5" id="KW-0378">Hydrolase</keyword>
<comment type="function">
    <text evidence="6">Hydrolyzes 3-hydroxyisobutyryl-CoA (HIBYL-CoA), a saline catabolite. Has high activity toward isobutyryl-CoA. Could be an isobutyryl-CoA dehydrogenase that functions in valine catabolism. Also hydrolyzes 3-hydroxypropanoyl-CoA.</text>
</comment>
<dbReference type="InterPro" id="IPR001680">
    <property type="entry name" value="WD40_rpt"/>
</dbReference>